<proteinExistence type="predicted"/>
<dbReference type="Gene3D" id="3.90.79.10">
    <property type="entry name" value="Nucleoside Triphosphate Pyrophosphohydrolase"/>
    <property type="match status" value="3"/>
</dbReference>
<gene>
    <name evidence="4" type="ORF">AB0A88_22760</name>
</gene>
<keyword evidence="5" id="KW-1185">Reference proteome</keyword>
<dbReference type="SUPFAM" id="SSF55811">
    <property type="entry name" value="Nudix"/>
    <property type="match status" value="3"/>
</dbReference>
<comment type="caution">
    <text evidence="4">The sequence shown here is derived from an EMBL/GenBank/DDBJ whole genome shotgun (WGS) entry which is preliminary data.</text>
</comment>
<protein>
    <submittedName>
        <fullName evidence="4">NUDIX domain-containing protein</fullName>
    </submittedName>
</protein>
<evidence type="ECO:0000313" key="4">
    <source>
        <dbReference type="EMBL" id="MEU7072948.1"/>
    </source>
</evidence>
<accession>A0ABV3CFP7</accession>
<dbReference type="PROSITE" id="PS51462">
    <property type="entry name" value="NUDIX"/>
    <property type="match status" value="2"/>
</dbReference>
<dbReference type="InterPro" id="IPR000086">
    <property type="entry name" value="NUDIX_hydrolase_dom"/>
</dbReference>
<dbReference type="EMBL" id="JBEZAE010000015">
    <property type="protein sequence ID" value="MEU7072948.1"/>
    <property type="molecule type" value="Genomic_DNA"/>
</dbReference>
<keyword evidence="2" id="KW-0378">Hydrolase</keyword>
<comment type="cofactor">
    <cofactor evidence="1">
        <name>Mg(2+)</name>
        <dbReference type="ChEBI" id="CHEBI:18420"/>
    </cofactor>
</comment>
<organism evidence="4 5">
    <name type="scientific">Streptomyces narbonensis</name>
    <dbReference type="NCBI Taxonomy" id="67333"/>
    <lineage>
        <taxon>Bacteria</taxon>
        <taxon>Bacillati</taxon>
        <taxon>Actinomycetota</taxon>
        <taxon>Actinomycetes</taxon>
        <taxon>Kitasatosporales</taxon>
        <taxon>Streptomycetaceae</taxon>
        <taxon>Streptomyces</taxon>
    </lineage>
</organism>
<evidence type="ECO:0000313" key="5">
    <source>
        <dbReference type="Proteomes" id="UP001551329"/>
    </source>
</evidence>
<dbReference type="InterPro" id="IPR015797">
    <property type="entry name" value="NUDIX_hydrolase-like_dom_sf"/>
</dbReference>
<dbReference type="PANTHER" id="PTHR43046">
    <property type="entry name" value="GDP-MANNOSE MANNOSYL HYDROLASE"/>
    <property type="match status" value="1"/>
</dbReference>
<reference evidence="4 5" key="1">
    <citation type="submission" date="2024-06" db="EMBL/GenBank/DDBJ databases">
        <title>The Natural Products Discovery Center: Release of the First 8490 Sequenced Strains for Exploring Actinobacteria Biosynthetic Diversity.</title>
        <authorList>
            <person name="Kalkreuter E."/>
            <person name="Kautsar S.A."/>
            <person name="Yang D."/>
            <person name="Bader C.D."/>
            <person name="Teijaro C.N."/>
            <person name="Fluegel L."/>
            <person name="Davis C.M."/>
            <person name="Simpson J.R."/>
            <person name="Lauterbach L."/>
            <person name="Steele A.D."/>
            <person name="Gui C."/>
            <person name="Meng S."/>
            <person name="Li G."/>
            <person name="Viehrig K."/>
            <person name="Ye F."/>
            <person name="Su P."/>
            <person name="Kiefer A.F."/>
            <person name="Nichols A."/>
            <person name="Cepeda A.J."/>
            <person name="Yan W."/>
            <person name="Fan B."/>
            <person name="Jiang Y."/>
            <person name="Adhikari A."/>
            <person name="Zheng C.-J."/>
            <person name="Schuster L."/>
            <person name="Cowan T.M."/>
            <person name="Smanski M.J."/>
            <person name="Chevrette M.G."/>
            <person name="De Carvalho L.P.S."/>
            <person name="Shen B."/>
        </authorList>
    </citation>
    <scope>NUCLEOTIDE SEQUENCE [LARGE SCALE GENOMIC DNA]</scope>
    <source>
        <strain evidence="4 5">NPDC045974</strain>
    </source>
</reference>
<evidence type="ECO:0000256" key="2">
    <source>
        <dbReference type="ARBA" id="ARBA00022801"/>
    </source>
</evidence>
<dbReference type="Proteomes" id="UP001551329">
    <property type="component" value="Unassembled WGS sequence"/>
</dbReference>
<sequence length="489" mass="53838">MSPSSTAIRRTVEAYLGRHPGERDALAGLLTALDRPVDATARTTQPGHITCSAVVIDRQGRVLHIRHRATGGLMLAPGGHIEPEDRTLLAAALREVSEEAGIAPGALCLTRQLLGSPIDIDVHDIDASPSKGEPAHRHYDFRYVFYLADEELPTIALQEEEVSGAQWIPQPEVASPTLRAKFLAAGLDGRPEPVNASALIHDGTGRYLLHLRDHKPGVIWQPGAFALLGGGRTHDDESLESTLLRELSEEVPDLRLEDVKPYAVESATSVDGLSVPVRVFAGRWRGNPDRLRLHEGVLLRWFAVDELDRLRLSPATRDLIRRHAAENPADSEPAAAPPVWDGGSRVVLNGVGVHLHLEDAEGRVLLGLRHPDSKYAGDTWHYLAGRCEQESALSCLVREAWEEAGLVIDPADVELAHVVHVVDTPGSLPLMQLIFRARRWEGTPEVRESDKCLTWQWWPRDELPNPIVSYTRTAITAISEGHLYSQLGW</sequence>
<dbReference type="Pfam" id="PF00293">
    <property type="entry name" value="NUDIX"/>
    <property type="match status" value="3"/>
</dbReference>
<dbReference type="PANTHER" id="PTHR43046:SF14">
    <property type="entry name" value="MUTT_NUDIX FAMILY PROTEIN"/>
    <property type="match status" value="1"/>
</dbReference>
<dbReference type="RefSeq" id="WP_358476243.1">
    <property type="nucleotide sequence ID" value="NZ_JBEZAE010000015.1"/>
</dbReference>
<name>A0ABV3CFP7_9ACTN</name>
<evidence type="ECO:0000256" key="1">
    <source>
        <dbReference type="ARBA" id="ARBA00001946"/>
    </source>
</evidence>
<evidence type="ECO:0000259" key="3">
    <source>
        <dbReference type="PROSITE" id="PS51462"/>
    </source>
</evidence>
<feature type="domain" description="Nudix hydrolase" evidence="3">
    <location>
        <begin position="348"/>
        <end position="480"/>
    </location>
</feature>
<dbReference type="CDD" id="cd03674">
    <property type="entry name" value="NUDIX_Hydrolase"/>
    <property type="match status" value="1"/>
</dbReference>
<feature type="domain" description="Nudix hydrolase" evidence="3">
    <location>
        <begin position="46"/>
        <end position="190"/>
    </location>
</feature>